<dbReference type="Proteomes" id="UP000650582">
    <property type="component" value="Unassembled WGS sequence"/>
</dbReference>
<reference evidence="1" key="1">
    <citation type="submission" date="2020-09" db="EMBL/GenBank/DDBJ databases">
        <title>Comparative genome analyses of four rice-infecting Rhizoctonia solani isolates reveal extensive enrichment of homogalacturonan modification genes.</title>
        <authorList>
            <person name="Lee D.-Y."/>
            <person name="Jeon J."/>
            <person name="Kim K.-T."/>
            <person name="Cheong K."/>
            <person name="Song H."/>
            <person name="Choi G."/>
            <person name="Ko J."/>
            <person name="Opiyo S.O."/>
            <person name="Zuo S."/>
            <person name="Madhav S."/>
            <person name="Lee Y.-H."/>
            <person name="Wang G.-L."/>
        </authorList>
    </citation>
    <scope>NUCLEOTIDE SEQUENCE</scope>
    <source>
        <strain evidence="1">AG1-IA YN-7</strain>
    </source>
</reference>
<evidence type="ECO:0000313" key="1">
    <source>
        <dbReference type="EMBL" id="KAF8671789.1"/>
    </source>
</evidence>
<organism evidence="1 2">
    <name type="scientific">Rhizoctonia solani</name>
    <dbReference type="NCBI Taxonomy" id="456999"/>
    <lineage>
        <taxon>Eukaryota</taxon>
        <taxon>Fungi</taxon>
        <taxon>Dikarya</taxon>
        <taxon>Basidiomycota</taxon>
        <taxon>Agaricomycotina</taxon>
        <taxon>Agaricomycetes</taxon>
        <taxon>Cantharellales</taxon>
        <taxon>Ceratobasidiaceae</taxon>
        <taxon>Rhizoctonia</taxon>
    </lineage>
</organism>
<name>A0A8H7H2R9_9AGAM</name>
<evidence type="ECO:0000313" key="2">
    <source>
        <dbReference type="Proteomes" id="UP000650582"/>
    </source>
</evidence>
<proteinExistence type="predicted"/>
<sequence length="512" mass="59060">MTLDWASIDSLGLKTKRKPMVFNKEWGTGDVFKWYTQLEGEGPESVLVSRLQIRNTGGKIPHRFVVAFLRGGKVVRFDRRPLTKKPGTLFAETLGAFSSRKAADQYEELEGEKLKEIDNSEREIDLKMPSSTSLLHIISACFSLSQDPQSVHYELLKYNCYFFSWSIVMIVTRHTHAVPRPEPHGMIERFNSKLDCLVEFVMDRILKALLQFVTETVSTFRAETGRKLDKGLGRRELLVWKLPIWAVNWVLGLALQFRFRFGLEETLKRKIKATINTHVRPVLEQVLEMQDTVAEGQIRRRLWINDFSEDFQALVQGSVLKVLWSAVLDTLVEGYNGIDGEQLIEHFKSHPKLRYRLKYRLSGNNVIQFTQIWNDALNAALLAARDRFRELDNMHVIPDIPEQMHEMVFDEVFNAGCSAARSAAEAVVAKTREQINSPTRDQMWQEVWDAWDRVWGLARPKCREVAIGVINEGLKEITEQATLVIMEEYHPHTRKKKIPRKKFGAQVSSYNA</sequence>
<accession>A0A8H7H2R9</accession>
<dbReference type="AlphaFoldDB" id="A0A8H7H2R9"/>
<comment type="caution">
    <text evidence="1">The sequence shown here is derived from an EMBL/GenBank/DDBJ whole genome shotgun (WGS) entry which is preliminary data.</text>
</comment>
<gene>
    <name evidence="1" type="ORF">RHS04_08125</name>
</gene>
<protein>
    <submittedName>
        <fullName evidence="1">Uncharacterized protein</fullName>
    </submittedName>
</protein>
<dbReference type="EMBL" id="JACYCC010000216">
    <property type="protein sequence ID" value="KAF8671789.1"/>
    <property type="molecule type" value="Genomic_DNA"/>
</dbReference>